<proteinExistence type="predicted"/>
<keyword evidence="1" id="KW-0732">Signal</keyword>
<organism evidence="4 5">
    <name type="scientific">Lecanosticta acicola</name>
    <dbReference type="NCBI Taxonomy" id="111012"/>
    <lineage>
        <taxon>Eukaryota</taxon>
        <taxon>Fungi</taxon>
        <taxon>Dikarya</taxon>
        <taxon>Ascomycota</taxon>
        <taxon>Pezizomycotina</taxon>
        <taxon>Dothideomycetes</taxon>
        <taxon>Dothideomycetidae</taxon>
        <taxon>Mycosphaerellales</taxon>
        <taxon>Mycosphaerellaceae</taxon>
        <taxon>Lecanosticta</taxon>
    </lineage>
</organism>
<dbReference type="EMBL" id="CAVMBE010000110">
    <property type="protein sequence ID" value="CAK4034255.1"/>
    <property type="molecule type" value="Genomic_DNA"/>
</dbReference>
<sequence length="317" mass="33407">MFFFVIASLASASRALALTVPRDTGCCFHASAPDGPGSTVGQLSDGQNRLNQPGLDEGQYCFGSNGGLTDSNGRGCVITAPTGQWQCDVGATPTPGWSVGTNGSLALDDKTEFYACPTGDNGGYNVYNKPVDNQQGCVSVWLKADNCAAPAPAPPSPAPAPTPSECPADLPDDFEYPHLIIPIDSAQPNTCQGTQYNGIAGGTVSSIFNFDIPVKAKGRTCKVKFLFPKQAQLQTSSYAYTAPGVFQFAQLSGPASNSTTFASSPKVTTDFGQFAMQPGNTYDIASFDCPSNEVIAIWMHAIDGAINYFQDYNPCRK</sequence>
<feature type="domain" description="Cell wall mannoprotein PIR1-like C-terminal" evidence="3">
    <location>
        <begin position="66"/>
        <end position="139"/>
    </location>
</feature>
<evidence type="ECO:0000259" key="3">
    <source>
        <dbReference type="Pfam" id="PF22799"/>
    </source>
</evidence>
<dbReference type="InterPro" id="IPR054508">
    <property type="entry name" value="PIR1-like_C"/>
</dbReference>
<accession>A0AAI9EFI3</accession>
<feature type="chain" id="PRO_5042488458" evidence="1">
    <location>
        <begin position="18"/>
        <end position="317"/>
    </location>
</feature>
<keyword evidence="5" id="KW-1185">Reference proteome</keyword>
<dbReference type="PANTHER" id="PTHR39613:SF1">
    <property type="entry name" value="ANCHORED CELL WALL PROTEIN, PUTATIVE (AFU_ORTHOLOGUE AFUA_4G08960)-RELATED"/>
    <property type="match status" value="1"/>
</dbReference>
<dbReference type="Proteomes" id="UP001296104">
    <property type="component" value="Unassembled WGS sequence"/>
</dbReference>
<protein>
    <submittedName>
        <fullName evidence="4">GPI anchored cell wall</fullName>
    </submittedName>
</protein>
<evidence type="ECO:0000256" key="1">
    <source>
        <dbReference type="SAM" id="SignalP"/>
    </source>
</evidence>
<name>A0AAI9EFI3_9PEZI</name>
<feature type="signal peptide" evidence="1">
    <location>
        <begin position="1"/>
        <end position="17"/>
    </location>
</feature>
<feature type="domain" description="Ubiquitin 3 binding protein But2 C-terminal" evidence="2">
    <location>
        <begin position="175"/>
        <end position="314"/>
    </location>
</feature>
<reference evidence="4" key="1">
    <citation type="submission" date="2023-11" db="EMBL/GenBank/DDBJ databases">
        <authorList>
            <person name="Alioto T."/>
            <person name="Alioto T."/>
            <person name="Gomez Garrido J."/>
        </authorList>
    </citation>
    <scope>NUCLEOTIDE SEQUENCE</scope>
</reference>
<evidence type="ECO:0000313" key="4">
    <source>
        <dbReference type="EMBL" id="CAK4034255.1"/>
    </source>
</evidence>
<comment type="caution">
    <text evidence="4">The sequence shown here is derived from an EMBL/GenBank/DDBJ whole genome shotgun (WGS) entry which is preliminary data.</text>
</comment>
<dbReference type="AlphaFoldDB" id="A0AAI9EFI3"/>
<dbReference type="InterPro" id="IPR018620">
    <property type="entry name" value="Ubiquitin3-bd_protein_But2_C"/>
</dbReference>
<gene>
    <name evidence="4" type="ORF">LECACI_7A009413</name>
</gene>
<evidence type="ECO:0000259" key="2">
    <source>
        <dbReference type="Pfam" id="PF09792"/>
    </source>
</evidence>
<dbReference type="PANTHER" id="PTHR39613">
    <property type="entry name" value="ANCHORED CELL WALL PROTEIN, PUTATIVE (AFU_ORTHOLOGUE AFUA_4G08960)-RELATED"/>
    <property type="match status" value="1"/>
</dbReference>
<evidence type="ECO:0000313" key="5">
    <source>
        <dbReference type="Proteomes" id="UP001296104"/>
    </source>
</evidence>
<dbReference type="Pfam" id="PF22799">
    <property type="entry name" value="PIR1-like_C"/>
    <property type="match status" value="1"/>
</dbReference>
<dbReference type="Pfam" id="PF09792">
    <property type="entry name" value="But2"/>
    <property type="match status" value="1"/>
</dbReference>